<dbReference type="PANTHER" id="PTHR12705:SF0">
    <property type="entry name" value="ORIGIN RECOGNITION COMPLEX SUBUNIT 5"/>
    <property type="match status" value="1"/>
</dbReference>
<evidence type="ECO:0000256" key="1">
    <source>
        <dbReference type="ARBA" id="ARBA00004123"/>
    </source>
</evidence>
<dbReference type="Gene3D" id="3.40.50.300">
    <property type="entry name" value="P-loop containing nucleotide triphosphate hydrolases"/>
    <property type="match status" value="1"/>
</dbReference>
<evidence type="ECO:0000313" key="11">
    <source>
        <dbReference type="Proteomes" id="UP001566132"/>
    </source>
</evidence>
<dbReference type="SUPFAM" id="SSF52540">
    <property type="entry name" value="P-loop containing nucleoside triphosphate hydrolases"/>
    <property type="match status" value="1"/>
</dbReference>
<dbReference type="GO" id="GO:0006260">
    <property type="term" value="P:DNA replication"/>
    <property type="evidence" value="ECO:0007669"/>
    <property type="project" value="UniProtKB-KW"/>
</dbReference>
<evidence type="ECO:0000256" key="2">
    <source>
        <dbReference type="ARBA" id="ARBA00006269"/>
    </source>
</evidence>
<dbReference type="Pfam" id="PF13191">
    <property type="entry name" value="AAA_16"/>
    <property type="match status" value="1"/>
</dbReference>
<feature type="domain" description="ORC5 lid" evidence="9">
    <location>
        <begin position="220"/>
        <end position="278"/>
    </location>
</feature>
<comment type="caution">
    <text evidence="10">The sequence shown here is derived from an EMBL/GenBank/DDBJ whole genome shotgun (WGS) entry which is preliminary data.</text>
</comment>
<accession>A0ABD1EBZ0</accession>
<comment type="similarity">
    <text evidence="2">Belongs to the ORC5 family.</text>
</comment>
<evidence type="ECO:0000256" key="5">
    <source>
        <dbReference type="ARBA" id="ARBA00022840"/>
    </source>
</evidence>
<evidence type="ECO:0000313" key="10">
    <source>
        <dbReference type="EMBL" id="KAL1491920.1"/>
    </source>
</evidence>
<evidence type="ECO:0000256" key="4">
    <source>
        <dbReference type="ARBA" id="ARBA00022741"/>
    </source>
</evidence>
<dbReference type="InterPro" id="IPR047088">
    <property type="entry name" value="ORC5_C"/>
</dbReference>
<comment type="subcellular location">
    <subcellularLocation>
        <location evidence="1">Nucleus</location>
    </subcellularLocation>
</comment>
<dbReference type="InterPro" id="IPR041664">
    <property type="entry name" value="AAA_16"/>
</dbReference>
<evidence type="ECO:0000259" key="9">
    <source>
        <dbReference type="Pfam" id="PF21639"/>
    </source>
</evidence>
<feature type="domain" description="Orc1-like AAA ATPase" evidence="7">
    <location>
        <begin position="13"/>
        <end position="151"/>
    </location>
</feature>
<dbReference type="Pfam" id="PF21639">
    <property type="entry name" value="ORC5_lid"/>
    <property type="match status" value="1"/>
</dbReference>
<keyword evidence="5" id="KW-0067">ATP-binding</keyword>
<sequence>MEEVLEPLKHTYPGREKQLNELFYLFGMSNKPYPLNVFICGGPSTGKSSVTTAFLNAFNIKYAFVNLIECYSSKILFESILNQLTNHKIDPKLGTPYAKCENLMEFCNQVKSIVDTFELNQSVIVVDKAEELRNMEFNLLPAFLKLRKLTEISISVIFLSDIVFEKYYFKLNIVEPLKICFPQYNKDELLEILTEDFKFAQVSLFDHYNKTLNFTVEFFQGYLNVFLSFFYRACRDLRELRQMSRKNFIFYCEPIYKGQLTLNDSMALWKNISPILTSSAEVLYLRITSATSSKNSIGKTTQKLELPFYGKYLLIAAYLASYNSSKDDRRLFMKFHGKKRKTNKEVQQKSKVSEQLNTQIGPKAFALDRLLAIFYSILDDKVGFNNHLLVQVSSLVELQLLSLVSDDSNLDGRKYKCTTNFETIQMVSKMVGFNIRKYLSDFSHF</sequence>
<keyword evidence="4" id="KW-0547">Nucleotide-binding</keyword>
<keyword evidence="11" id="KW-1185">Reference proteome</keyword>
<gene>
    <name evidence="10" type="ORF">ABEB36_012440</name>
</gene>
<keyword evidence="3" id="KW-0235">DNA replication</keyword>
<evidence type="ECO:0000259" key="7">
    <source>
        <dbReference type="Pfam" id="PF13191"/>
    </source>
</evidence>
<evidence type="ECO:0000256" key="3">
    <source>
        <dbReference type="ARBA" id="ARBA00022705"/>
    </source>
</evidence>
<organism evidence="10 11">
    <name type="scientific">Hypothenemus hampei</name>
    <name type="common">Coffee berry borer</name>
    <dbReference type="NCBI Taxonomy" id="57062"/>
    <lineage>
        <taxon>Eukaryota</taxon>
        <taxon>Metazoa</taxon>
        <taxon>Ecdysozoa</taxon>
        <taxon>Arthropoda</taxon>
        <taxon>Hexapoda</taxon>
        <taxon>Insecta</taxon>
        <taxon>Pterygota</taxon>
        <taxon>Neoptera</taxon>
        <taxon>Endopterygota</taxon>
        <taxon>Coleoptera</taxon>
        <taxon>Polyphaga</taxon>
        <taxon>Cucujiformia</taxon>
        <taxon>Curculionidae</taxon>
        <taxon>Scolytinae</taxon>
        <taxon>Hypothenemus</taxon>
    </lineage>
</organism>
<reference evidence="10 11" key="1">
    <citation type="submission" date="2024-05" db="EMBL/GenBank/DDBJ databases">
        <title>Genetic variation in Jamaican populations of the coffee berry borer (Hypothenemus hampei).</title>
        <authorList>
            <person name="Errbii M."/>
            <person name="Myrie A."/>
        </authorList>
    </citation>
    <scope>NUCLEOTIDE SEQUENCE [LARGE SCALE GENOMIC DNA]</scope>
    <source>
        <strain evidence="10">JA-Hopewell-2020-01-JO</strain>
        <tissue evidence="10">Whole body</tissue>
    </source>
</reference>
<dbReference type="InterPro" id="IPR020796">
    <property type="entry name" value="ORC5"/>
</dbReference>
<dbReference type="EMBL" id="JBDJPC010000009">
    <property type="protein sequence ID" value="KAL1491920.1"/>
    <property type="molecule type" value="Genomic_DNA"/>
</dbReference>
<evidence type="ECO:0000256" key="6">
    <source>
        <dbReference type="ARBA" id="ARBA00023242"/>
    </source>
</evidence>
<dbReference type="Proteomes" id="UP001566132">
    <property type="component" value="Unassembled WGS sequence"/>
</dbReference>
<name>A0ABD1EBZ0_HYPHA</name>
<dbReference type="InterPro" id="IPR048866">
    <property type="entry name" value="ORC5_lid"/>
</dbReference>
<keyword evidence="6" id="KW-0539">Nucleus</keyword>
<feature type="domain" description="Origin recognition complex subunit 5 C-terminal" evidence="8">
    <location>
        <begin position="306"/>
        <end position="439"/>
    </location>
</feature>
<protein>
    <recommendedName>
        <fullName evidence="12">Origin recognition complex subunit 5</fullName>
    </recommendedName>
</protein>
<dbReference type="GO" id="GO:0005634">
    <property type="term" value="C:nucleus"/>
    <property type="evidence" value="ECO:0007669"/>
    <property type="project" value="UniProtKB-SubCell"/>
</dbReference>
<dbReference type="AlphaFoldDB" id="A0ABD1EBZ0"/>
<dbReference type="Pfam" id="PF14630">
    <property type="entry name" value="ORC5_C"/>
    <property type="match status" value="1"/>
</dbReference>
<dbReference type="InterPro" id="IPR027417">
    <property type="entry name" value="P-loop_NTPase"/>
</dbReference>
<dbReference type="PANTHER" id="PTHR12705">
    <property type="entry name" value="ORIGIN RECOGNITION COMPLEX SUBUNIT 5"/>
    <property type="match status" value="1"/>
</dbReference>
<evidence type="ECO:0008006" key="12">
    <source>
        <dbReference type="Google" id="ProtNLM"/>
    </source>
</evidence>
<proteinExistence type="inferred from homology"/>
<evidence type="ECO:0000259" key="8">
    <source>
        <dbReference type="Pfam" id="PF14630"/>
    </source>
</evidence>